<organism evidence="3 4">
    <name type="scientific">Zalerion maritima</name>
    <dbReference type="NCBI Taxonomy" id="339359"/>
    <lineage>
        <taxon>Eukaryota</taxon>
        <taxon>Fungi</taxon>
        <taxon>Dikarya</taxon>
        <taxon>Ascomycota</taxon>
        <taxon>Pezizomycotina</taxon>
        <taxon>Sordariomycetes</taxon>
        <taxon>Lulworthiomycetidae</taxon>
        <taxon>Lulworthiales</taxon>
        <taxon>Lulworthiaceae</taxon>
        <taxon>Zalerion</taxon>
    </lineage>
</organism>
<feature type="compositionally biased region" description="Basic and acidic residues" evidence="1">
    <location>
        <begin position="271"/>
        <end position="280"/>
    </location>
</feature>
<evidence type="ECO:0000313" key="3">
    <source>
        <dbReference type="EMBL" id="KAJ2897440.1"/>
    </source>
</evidence>
<gene>
    <name evidence="3" type="ORF">MKZ38_004671</name>
</gene>
<feature type="region of interest" description="Disordered" evidence="1">
    <location>
        <begin position="129"/>
        <end position="280"/>
    </location>
</feature>
<dbReference type="Proteomes" id="UP001201980">
    <property type="component" value="Unassembled WGS sequence"/>
</dbReference>
<dbReference type="EMBL" id="JAKWBI020000275">
    <property type="protein sequence ID" value="KAJ2897440.1"/>
    <property type="molecule type" value="Genomic_DNA"/>
</dbReference>
<dbReference type="AlphaFoldDB" id="A0AAD5RL12"/>
<sequence length="280" mass="30933">MFLEDLLFYALITLLYFVIPPPPNRIYHMAGSKVVPQSLTHTPNAHWAVISVPVAAGIVLFLAFFYLYFFLWKYDAILNNWAEPRRHQQWRRWMAQQPHDDFEPSVLDQTATSTALEVDIDNGEACVAAGPKNSNYGTVNGDGERGVSKGQKKSVNPSNKNTNGKSGQSSREKRLAHFGSSATRGEPSPSKTGKKPAYHGTKSARGLREPPKLGKQPMNQDSDCSDGDPGPSTSTTDSRGRNALPTNPGRELIYFYDTDYSDEDICPSKSQGKDAGYKTD</sequence>
<protein>
    <submittedName>
        <fullName evidence="3">Uncharacterized protein</fullName>
    </submittedName>
</protein>
<proteinExistence type="predicted"/>
<keyword evidence="4" id="KW-1185">Reference proteome</keyword>
<feature type="transmembrane region" description="Helical" evidence="2">
    <location>
        <begin position="47"/>
        <end position="71"/>
    </location>
</feature>
<comment type="caution">
    <text evidence="3">The sequence shown here is derived from an EMBL/GenBank/DDBJ whole genome shotgun (WGS) entry which is preliminary data.</text>
</comment>
<keyword evidence="2" id="KW-0472">Membrane</keyword>
<evidence type="ECO:0000256" key="1">
    <source>
        <dbReference type="SAM" id="MobiDB-lite"/>
    </source>
</evidence>
<evidence type="ECO:0000256" key="2">
    <source>
        <dbReference type="SAM" id="Phobius"/>
    </source>
</evidence>
<reference evidence="3" key="1">
    <citation type="submission" date="2022-07" db="EMBL/GenBank/DDBJ databases">
        <title>Draft genome sequence of Zalerion maritima ATCC 34329, a (micro)plastics degrading marine fungus.</title>
        <authorList>
            <person name="Paco A."/>
            <person name="Goncalves M.F.M."/>
            <person name="Rocha-Santos T.A.P."/>
            <person name="Alves A."/>
        </authorList>
    </citation>
    <scope>NUCLEOTIDE SEQUENCE</scope>
    <source>
        <strain evidence="3">ATCC 34329</strain>
    </source>
</reference>
<keyword evidence="2" id="KW-0812">Transmembrane</keyword>
<name>A0AAD5RL12_9PEZI</name>
<evidence type="ECO:0000313" key="4">
    <source>
        <dbReference type="Proteomes" id="UP001201980"/>
    </source>
</evidence>
<keyword evidence="2" id="KW-1133">Transmembrane helix</keyword>
<feature type="transmembrane region" description="Helical" evidence="2">
    <location>
        <begin position="7"/>
        <end position="27"/>
    </location>
</feature>
<accession>A0AAD5RL12</accession>
<feature type="compositionally biased region" description="Polar residues" evidence="1">
    <location>
        <begin position="153"/>
        <end position="169"/>
    </location>
</feature>